<feature type="compositionally biased region" description="Basic and acidic residues" evidence="1">
    <location>
        <begin position="221"/>
        <end position="231"/>
    </location>
</feature>
<protein>
    <submittedName>
        <fullName evidence="2">Uncharacterized protein</fullName>
    </submittedName>
</protein>
<evidence type="ECO:0000256" key="1">
    <source>
        <dbReference type="SAM" id="MobiDB-lite"/>
    </source>
</evidence>
<evidence type="ECO:0000313" key="2">
    <source>
        <dbReference type="EMBL" id="CAB4160690.1"/>
    </source>
</evidence>
<proteinExistence type="predicted"/>
<accession>A0A6J5NLH1</accession>
<feature type="region of interest" description="Disordered" evidence="1">
    <location>
        <begin position="221"/>
        <end position="243"/>
    </location>
</feature>
<dbReference type="EMBL" id="LR796716">
    <property type="protein sequence ID" value="CAB4160690.1"/>
    <property type="molecule type" value="Genomic_DNA"/>
</dbReference>
<gene>
    <name evidence="2" type="ORF">UFOVP730_6</name>
</gene>
<sequence length="243" mass="26960">MNHLMNTSPERSFSPIKPMVDRTGREITEWFQKPAPEPKAPPPKLSGGGLGKITAELTQQWIENGRPLGGLGNTKFKGGMTKQEIQVRLDEASKAAEAAMKNPKFLNPELQARTGLEMNPLWMMEVLVRSGSLNPNQMVTALKTLADYTHSKAPSLNQSVNVQMKAEDYLLQLAEQDFPKIAIDMVKRAAPGDGKRHEVEKAKRERYKALGWIDEKGQYIPKRLRDGRGNEGEGPSSPETAEG</sequence>
<organism evidence="2">
    <name type="scientific">uncultured Caudovirales phage</name>
    <dbReference type="NCBI Taxonomy" id="2100421"/>
    <lineage>
        <taxon>Viruses</taxon>
        <taxon>Duplodnaviria</taxon>
        <taxon>Heunggongvirae</taxon>
        <taxon>Uroviricota</taxon>
        <taxon>Caudoviricetes</taxon>
        <taxon>Peduoviridae</taxon>
        <taxon>Maltschvirus</taxon>
        <taxon>Maltschvirus maltsch</taxon>
    </lineage>
</organism>
<reference evidence="2" key="1">
    <citation type="submission" date="2020-04" db="EMBL/GenBank/DDBJ databases">
        <authorList>
            <person name="Chiriac C."/>
            <person name="Salcher M."/>
            <person name="Ghai R."/>
            <person name="Kavagutti S V."/>
        </authorList>
    </citation>
    <scope>NUCLEOTIDE SEQUENCE</scope>
</reference>
<name>A0A6J5NLH1_9CAUD</name>